<gene>
    <name evidence="3" type="ORF">FHS38_002588</name>
</gene>
<evidence type="ECO:0000313" key="3">
    <source>
        <dbReference type="EMBL" id="MBB4886555.1"/>
    </source>
</evidence>
<reference evidence="3 4" key="1">
    <citation type="submission" date="2020-08" db="EMBL/GenBank/DDBJ databases">
        <title>Genomic Encyclopedia of Type Strains, Phase III (KMG-III): the genomes of soil and plant-associated and newly described type strains.</title>
        <authorList>
            <person name="Whitman W."/>
        </authorList>
    </citation>
    <scope>NUCLEOTIDE SEQUENCE [LARGE SCALE GENOMIC DNA]</scope>
    <source>
        <strain evidence="3 4">CECT 3265</strain>
    </source>
</reference>
<feature type="region of interest" description="Disordered" evidence="1">
    <location>
        <begin position="246"/>
        <end position="299"/>
    </location>
</feature>
<keyword evidence="2" id="KW-0472">Membrane</keyword>
<dbReference type="Proteomes" id="UP000556436">
    <property type="component" value="Unassembled WGS sequence"/>
</dbReference>
<comment type="caution">
    <text evidence="3">The sequence shown here is derived from an EMBL/GenBank/DDBJ whole genome shotgun (WGS) entry which is preliminary data.</text>
</comment>
<keyword evidence="2" id="KW-0812">Transmembrane</keyword>
<organism evidence="3 4">
    <name type="scientific">Streptomyces netropsis</name>
    <name type="common">Streptoverticillium netropsis</name>
    <dbReference type="NCBI Taxonomy" id="55404"/>
    <lineage>
        <taxon>Bacteria</taxon>
        <taxon>Bacillati</taxon>
        <taxon>Actinomycetota</taxon>
        <taxon>Actinomycetes</taxon>
        <taxon>Kitasatosporales</taxon>
        <taxon>Streptomycetaceae</taxon>
        <taxon>Streptomyces</taxon>
    </lineage>
</organism>
<protein>
    <submittedName>
        <fullName evidence="3">Uncharacterized protein</fullName>
    </submittedName>
</protein>
<proteinExistence type="predicted"/>
<keyword evidence="2" id="KW-1133">Transmembrane helix</keyword>
<dbReference type="EMBL" id="JACHJG010000004">
    <property type="protein sequence ID" value="MBB4886555.1"/>
    <property type="molecule type" value="Genomic_DNA"/>
</dbReference>
<dbReference type="RefSeq" id="WP_229822408.1">
    <property type="nucleotide sequence ID" value="NZ_BMRW01000004.1"/>
</dbReference>
<evidence type="ECO:0000313" key="4">
    <source>
        <dbReference type="Proteomes" id="UP000556436"/>
    </source>
</evidence>
<sequence length="299" mass="30897">MSTEADPMPSSAPLARTPLPVMAPDAWPPPPWRRVPAPPPGAGPGDPHRRPGRTAAAAACAVLGLGLIGGAVAGTWLTTGPGERGAAQAAYARGADLWRTVPVDTLFPRTIHSATAGPGGAARHWTRIGVAADAGCVGAFDPLLARALAPVGCKRLLRAAYTDATSTRVTTVGLLVTDADAAGMRSLGKRFTDERLGERPDLMPRPYAPKGTAAERFGDAQRASWRISVLTDAPAVVYAVTGFADARTGTPPQPAEQAARPGATTAPAQAGLGHDANALADRLEQGFRHAMTRPQETPR</sequence>
<feature type="transmembrane region" description="Helical" evidence="2">
    <location>
        <begin position="55"/>
        <end position="77"/>
    </location>
</feature>
<accession>A0A7W7LAD5</accession>
<keyword evidence="4" id="KW-1185">Reference proteome</keyword>
<evidence type="ECO:0000256" key="2">
    <source>
        <dbReference type="SAM" id="Phobius"/>
    </source>
</evidence>
<feature type="region of interest" description="Disordered" evidence="1">
    <location>
        <begin position="1"/>
        <end position="53"/>
    </location>
</feature>
<name>A0A7W7LAD5_STRNE</name>
<evidence type="ECO:0000256" key="1">
    <source>
        <dbReference type="SAM" id="MobiDB-lite"/>
    </source>
</evidence>
<feature type="compositionally biased region" description="Pro residues" evidence="1">
    <location>
        <begin position="26"/>
        <end position="42"/>
    </location>
</feature>
<dbReference type="AlphaFoldDB" id="A0A7W7LAD5"/>